<reference evidence="4" key="3">
    <citation type="submission" date="2018-08" db="EMBL/GenBank/DDBJ databases">
        <authorList>
            <person name="Guldener U."/>
        </authorList>
    </citation>
    <scope>NUCLEOTIDE SEQUENCE</scope>
    <source>
        <strain evidence="4">UB2</strain>
    </source>
</reference>
<dbReference type="Proteomes" id="UP000179920">
    <property type="component" value="Chromosome II"/>
</dbReference>
<reference evidence="5" key="2">
    <citation type="submission" date="2016-04" db="EMBL/GenBank/DDBJ databases">
        <authorList>
            <person name="Guldener U."/>
            <person name="Guldener U."/>
        </authorList>
    </citation>
    <scope>NUCLEOTIDE SEQUENCE [LARGE SCALE GENOMIC DNA]</scope>
    <source>
        <strain evidence="5">UB2112</strain>
    </source>
</reference>
<evidence type="ECO:0000313" key="4">
    <source>
        <dbReference type="EMBL" id="SYW80221.1"/>
    </source>
</evidence>
<dbReference type="EMBL" id="ULHB01000066">
    <property type="protein sequence ID" value="SYW80221.1"/>
    <property type="molecule type" value="Genomic_DNA"/>
</dbReference>
<dbReference type="Proteomes" id="UP000658997">
    <property type="component" value="Unassembled WGS sequence"/>
</dbReference>
<keyword evidence="6" id="KW-1185">Reference proteome</keyword>
<evidence type="ECO:0000313" key="6">
    <source>
        <dbReference type="Proteomes" id="UP000658997"/>
    </source>
</evidence>
<proteinExistence type="predicted"/>
<feature type="signal peptide" evidence="2">
    <location>
        <begin position="1"/>
        <end position="23"/>
    </location>
</feature>
<feature type="compositionally biased region" description="Low complexity" evidence="1">
    <location>
        <begin position="252"/>
        <end position="264"/>
    </location>
</feature>
<dbReference type="EMBL" id="LT558118">
    <property type="protein sequence ID" value="SAM73303.1"/>
    <property type="molecule type" value="Genomic_DNA"/>
</dbReference>
<dbReference type="OrthoDB" id="2310204at2759"/>
<keyword evidence="2" id="KW-0732">Signal</keyword>
<evidence type="ECO:0000313" key="3">
    <source>
        <dbReference type="EMBL" id="SAM73303.1"/>
    </source>
</evidence>
<reference evidence="3" key="1">
    <citation type="submission" date="2016-04" db="EMBL/GenBank/DDBJ databases">
        <authorList>
            <person name="Evans L.H."/>
            <person name="Alamgir A."/>
            <person name="Owens N."/>
            <person name="Weber N.D."/>
            <person name="Virtaneva K."/>
            <person name="Barbian K."/>
            <person name="Babar A."/>
            <person name="Rosenke K."/>
        </authorList>
    </citation>
    <scope>NUCLEOTIDE SEQUENCE</scope>
    <source>
        <strain evidence="3">UB2112</strain>
    </source>
</reference>
<organism evidence="3 5">
    <name type="scientific">Ustilago bromivora</name>
    <dbReference type="NCBI Taxonomy" id="307758"/>
    <lineage>
        <taxon>Eukaryota</taxon>
        <taxon>Fungi</taxon>
        <taxon>Dikarya</taxon>
        <taxon>Basidiomycota</taxon>
        <taxon>Ustilaginomycotina</taxon>
        <taxon>Ustilaginomycetes</taxon>
        <taxon>Ustilaginales</taxon>
        <taxon>Ustilaginaceae</taxon>
        <taxon>Ustilago</taxon>
    </lineage>
</organism>
<evidence type="ECO:0000313" key="5">
    <source>
        <dbReference type="Proteomes" id="UP000179920"/>
    </source>
</evidence>
<protein>
    <recommendedName>
        <fullName evidence="7">Secreted protein</fullName>
    </recommendedName>
</protein>
<gene>
    <name evidence="4" type="ORF">UBRO2_03489</name>
    <name evidence="3" type="ORF">UBRO_00031</name>
</gene>
<feature type="region of interest" description="Disordered" evidence="1">
    <location>
        <begin position="246"/>
        <end position="269"/>
    </location>
</feature>
<feature type="chain" id="PRO_5038295981" description="Secreted protein" evidence="2">
    <location>
        <begin position="24"/>
        <end position="300"/>
    </location>
</feature>
<accession>A0A1K0GYS4</accession>
<evidence type="ECO:0000256" key="2">
    <source>
        <dbReference type="SAM" id="SignalP"/>
    </source>
</evidence>
<evidence type="ECO:0000256" key="1">
    <source>
        <dbReference type="SAM" id="MobiDB-lite"/>
    </source>
</evidence>
<evidence type="ECO:0008006" key="7">
    <source>
        <dbReference type="Google" id="ProtNLM"/>
    </source>
</evidence>
<sequence>MKVSYTIPTLALATALGLTFTEALPSSCSSGLTRRQSSSQGYYNPTTNGGSLLTGNTASGLSEPLNVIVSGNSDPGVLYQAGFEEFARSFYFSPGSCLNISQGGYQTANLGDSNGYRPQTNIMRWNFKQGDGGTCLESLKGGNHFRYWIQNGTAADSGAIFIAASVELNATLKHMIAPDGYDAGRDQMVGNMTGRTLSSPGGFQYTVSKESTQLLNGVSASQINHDIGIDGTVDVLTVKVTKNGTIGAGRDSSSGSHTGSSISTPQQSSALPNFSSLDARLIGGISAVVVGVTSGLLALV</sequence>
<name>A0A1K0GYS4_9BASI</name>
<dbReference type="AlphaFoldDB" id="A0A1K0GYS4"/>